<keyword evidence="3" id="KW-1185">Reference proteome</keyword>
<feature type="compositionally biased region" description="Basic and acidic residues" evidence="1">
    <location>
        <begin position="321"/>
        <end position="347"/>
    </location>
</feature>
<name>E4XFS6_OIKDI</name>
<dbReference type="Pfam" id="PF00687">
    <property type="entry name" value="Ribosomal_L1"/>
    <property type="match status" value="1"/>
</dbReference>
<dbReference type="OrthoDB" id="10251727at2759"/>
<evidence type="ECO:0008006" key="4">
    <source>
        <dbReference type="Google" id="ProtNLM"/>
    </source>
</evidence>
<feature type="compositionally biased region" description="Basic residues" evidence="1">
    <location>
        <begin position="277"/>
        <end position="294"/>
    </location>
</feature>
<dbReference type="Gene3D" id="3.30.190.20">
    <property type="match status" value="1"/>
</dbReference>
<sequence length="365" mass="41533">MDIADSDLKASLFAASKLIQAQNEGQLLSMTSAEKIFVQIQMHKIPNLGGSQELRRTAVLPNRLFPEDISTCFIIKNTDEKKDDENCIEKTKELLKEQGITGDMFITLDQLKKEYKGHELKRKLAQQFDVFFSDSRIARLALPHLGKEFFSRRRVPFVIKLDRLKKVKQEIDLVLRTVQFIVSGKGNNVTVHFGNTQMPEQELIDNFKCLVEKLGDLIPRGVKNVKSVNIQGTNTKAVPVYRSSEVDPAINEPCGLELERQTMYKQVQEMISDVQIKQKKRAKKTKKEKKKQQKKLAAEEKENEQPGAEGEEAKNVQAANEEPKKKRKAAETEEGSEKTTAKPEIGKRRAVTRSQKAKRVKLSDE</sequence>
<dbReference type="InterPro" id="IPR023674">
    <property type="entry name" value="Ribosomal_uL1-like"/>
</dbReference>
<dbReference type="Gene3D" id="3.40.50.790">
    <property type="match status" value="1"/>
</dbReference>
<feature type="compositionally biased region" description="Basic residues" evidence="1">
    <location>
        <begin position="348"/>
        <end position="365"/>
    </location>
</feature>
<gene>
    <name evidence="2" type="ORF">GSOID_T00010329001</name>
</gene>
<evidence type="ECO:0000313" key="2">
    <source>
        <dbReference type="EMBL" id="CBY24465.1"/>
    </source>
</evidence>
<dbReference type="EMBL" id="FN653046">
    <property type="protein sequence ID" value="CBY24465.1"/>
    <property type="molecule type" value="Genomic_DNA"/>
</dbReference>
<dbReference type="FunCoup" id="E4XFS6">
    <property type="interactions" value="4"/>
</dbReference>
<dbReference type="InterPro" id="IPR028364">
    <property type="entry name" value="Ribosomal_uL1/biogenesis"/>
</dbReference>
<evidence type="ECO:0000256" key="1">
    <source>
        <dbReference type="SAM" id="MobiDB-lite"/>
    </source>
</evidence>
<dbReference type="InParanoid" id="E4XFS6"/>
<reference evidence="2" key="1">
    <citation type="journal article" date="2010" name="Science">
        <title>Plasticity of animal genome architecture unmasked by rapid evolution of a pelagic tunicate.</title>
        <authorList>
            <person name="Denoeud F."/>
            <person name="Henriet S."/>
            <person name="Mungpakdee S."/>
            <person name="Aury J.M."/>
            <person name="Da Silva C."/>
            <person name="Brinkmann H."/>
            <person name="Mikhaleva J."/>
            <person name="Olsen L.C."/>
            <person name="Jubin C."/>
            <person name="Canestro C."/>
            <person name="Bouquet J.M."/>
            <person name="Danks G."/>
            <person name="Poulain J."/>
            <person name="Campsteijn C."/>
            <person name="Adamski M."/>
            <person name="Cross I."/>
            <person name="Yadetie F."/>
            <person name="Muffato M."/>
            <person name="Louis A."/>
            <person name="Butcher S."/>
            <person name="Tsagkogeorga G."/>
            <person name="Konrad A."/>
            <person name="Singh S."/>
            <person name="Jensen M.F."/>
            <person name="Cong E.H."/>
            <person name="Eikeseth-Otteraa H."/>
            <person name="Noel B."/>
            <person name="Anthouard V."/>
            <person name="Porcel B.M."/>
            <person name="Kachouri-Lafond R."/>
            <person name="Nishino A."/>
            <person name="Ugolini M."/>
            <person name="Chourrout P."/>
            <person name="Nishida H."/>
            <person name="Aasland R."/>
            <person name="Huzurbazar S."/>
            <person name="Westhof E."/>
            <person name="Delsuc F."/>
            <person name="Lehrach H."/>
            <person name="Reinhardt R."/>
            <person name="Weissenbach J."/>
            <person name="Roy S.W."/>
            <person name="Artiguenave F."/>
            <person name="Postlethwait J.H."/>
            <person name="Manak J.R."/>
            <person name="Thompson E.M."/>
            <person name="Jaillon O."/>
            <person name="Du Pasquier L."/>
            <person name="Boudinot P."/>
            <person name="Liberles D.A."/>
            <person name="Volff J.N."/>
            <person name="Philippe H."/>
            <person name="Lenhard B."/>
            <person name="Roest Crollius H."/>
            <person name="Wincker P."/>
            <person name="Chourrout D."/>
        </authorList>
    </citation>
    <scope>NUCLEOTIDE SEQUENCE [LARGE SCALE GENOMIC DNA]</scope>
</reference>
<dbReference type="SUPFAM" id="SSF56808">
    <property type="entry name" value="Ribosomal protein L1"/>
    <property type="match status" value="1"/>
</dbReference>
<feature type="region of interest" description="Disordered" evidence="1">
    <location>
        <begin position="276"/>
        <end position="365"/>
    </location>
</feature>
<organism evidence="2">
    <name type="scientific">Oikopleura dioica</name>
    <name type="common">Tunicate</name>
    <dbReference type="NCBI Taxonomy" id="34765"/>
    <lineage>
        <taxon>Eukaryota</taxon>
        <taxon>Metazoa</taxon>
        <taxon>Chordata</taxon>
        <taxon>Tunicata</taxon>
        <taxon>Appendicularia</taxon>
        <taxon>Copelata</taxon>
        <taxon>Oikopleuridae</taxon>
        <taxon>Oikopleura</taxon>
    </lineage>
</organism>
<proteinExistence type="predicted"/>
<accession>E4XFS6</accession>
<protein>
    <recommendedName>
        <fullName evidence="4">Ribosomal L1 domain-containing protein 1</fullName>
    </recommendedName>
</protein>
<dbReference type="AlphaFoldDB" id="E4XFS6"/>
<dbReference type="InterPro" id="IPR016095">
    <property type="entry name" value="Ribosomal_uL1_3-a/b-sand"/>
</dbReference>
<evidence type="ECO:0000313" key="3">
    <source>
        <dbReference type="Proteomes" id="UP000001307"/>
    </source>
</evidence>
<dbReference type="CDD" id="cd00403">
    <property type="entry name" value="Ribosomal_L1"/>
    <property type="match status" value="1"/>
</dbReference>
<dbReference type="Proteomes" id="UP000001307">
    <property type="component" value="Unassembled WGS sequence"/>
</dbReference>